<evidence type="ECO:0000256" key="5">
    <source>
        <dbReference type="ARBA" id="ARBA00022771"/>
    </source>
</evidence>
<evidence type="ECO:0000256" key="6">
    <source>
        <dbReference type="ARBA" id="ARBA00022833"/>
    </source>
</evidence>
<feature type="binding site" evidence="12">
    <location>
        <position position="51"/>
    </location>
    <ligand>
        <name>Zn(2+)</name>
        <dbReference type="ChEBI" id="CHEBI:29105"/>
    </ligand>
</feature>
<dbReference type="Gene3D" id="3.40.1800.20">
    <property type="match status" value="1"/>
</dbReference>
<keyword evidence="4" id="KW-0677">Repeat</keyword>
<evidence type="ECO:0000259" key="15">
    <source>
        <dbReference type="PROSITE" id="PS51915"/>
    </source>
</evidence>
<comment type="function">
    <text evidence="1">May be involved in transcriptional regulation.</text>
</comment>
<evidence type="ECO:0000256" key="2">
    <source>
        <dbReference type="ARBA" id="ARBA00004123"/>
    </source>
</evidence>
<evidence type="ECO:0000256" key="3">
    <source>
        <dbReference type="ARBA" id="ARBA00022723"/>
    </source>
</evidence>
<organism evidence="16 17">
    <name type="scientific">Manduca sexta</name>
    <name type="common">Tobacco hawkmoth</name>
    <name type="synonym">Tobacco hornworm</name>
    <dbReference type="NCBI Taxonomy" id="7130"/>
    <lineage>
        <taxon>Eukaryota</taxon>
        <taxon>Metazoa</taxon>
        <taxon>Ecdysozoa</taxon>
        <taxon>Arthropoda</taxon>
        <taxon>Hexapoda</taxon>
        <taxon>Insecta</taxon>
        <taxon>Pterygota</taxon>
        <taxon>Neoptera</taxon>
        <taxon>Endopterygota</taxon>
        <taxon>Lepidoptera</taxon>
        <taxon>Glossata</taxon>
        <taxon>Ditrysia</taxon>
        <taxon>Bombycoidea</taxon>
        <taxon>Sphingidae</taxon>
        <taxon>Sphinginae</taxon>
        <taxon>Sphingini</taxon>
        <taxon>Manduca</taxon>
    </lineage>
</organism>
<name>A0A921Z169_MANSE</name>
<keyword evidence="17" id="KW-1185">Reference proteome</keyword>
<feature type="domain" description="C2H2-type" evidence="14">
    <location>
        <begin position="382"/>
        <end position="409"/>
    </location>
</feature>
<feature type="binding site" evidence="12">
    <location>
        <position position="7"/>
    </location>
    <ligand>
        <name>Zn(2+)</name>
        <dbReference type="ChEBI" id="CHEBI:29105"/>
    </ligand>
</feature>
<evidence type="ECO:0000256" key="13">
    <source>
        <dbReference type="SAM" id="MobiDB-lite"/>
    </source>
</evidence>
<evidence type="ECO:0000256" key="4">
    <source>
        <dbReference type="ARBA" id="ARBA00022737"/>
    </source>
</evidence>
<dbReference type="InterPro" id="IPR050752">
    <property type="entry name" value="C2H2-ZF_domain"/>
</dbReference>
<proteinExistence type="predicted"/>
<dbReference type="GO" id="GO:0008270">
    <property type="term" value="F:zinc ion binding"/>
    <property type="evidence" value="ECO:0007669"/>
    <property type="project" value="UniProtKB-UniRule"/>
</dbReference>
<gene>
    <name evidence="16" type="ORF">O3G_MSEX006164</name>
</gene>
<dbReference type="InterPro" id="IPR012934">
    <property type="entry name" value="Znf_AD"/>
</dbReference>
<dbReference type="PROSITE" id="PS00028">
    <property type="entry name" value="ZINC_FINGER_C2H2_1"/>
    <property type="match status" value="7"/>
</dbReference>
<dbReference type="SMART" id="SM00868">
    <property type="entry name" value="zf-AD"/>
    <property type="match status" value="1"/>
</dbReference>
<dbReference type="Proteomes" id="UP000791440">
    <property type="component" value="Unassembled WGS sequence"/>
</dbReference>
<feature type="compositionally biased region" description="Basic residues" evidence="13">
    <location>
        <begin position="233"/>
        <end position="246"/>
    </location>
</feature>
<dbReference type="Pfam" id="PF00096">
    <property type="entry name" value="zf-C2H2"/>
    <property type="match status" value="4"/>
</dbReference>
<evidence type="ECO:0000313" key="17">
    <source>
        <dbReference type="Proteomes" id="UP000791440"/>
    </source>
</evidence>
<reference evidence="16" key="2">
    <citation type="submission" date="2020-12" db="EMBL/GenBank/DDBJ databases">
        <authorList>
            <person name="Kanost M."/>
        </authorList>
    </citation>
    <scope>NUCLEOTIDE SEQUENCE</scope>
</reference>
<evidence type="ECO:0000256" key="1">
    <source>
        <dbReference type="ARBA" id="ARBA00003767"/>
    </source>
</evidence>
<evidence type="ECO:0000256" key="8">
    <source>
        <dbReference type="ARBA" id="ARBA00023125"/>
    </source>
</evidence>
<evidence type="ECO:0000256" key="12">
    <source>
        <dbReference type="PROSITE-ProRule" id="PRU01263"/>
    </source>
</evidence>
<dbReference type="PANTHER" id="PTHR24384:SF189">
    <property type="entry name" value="C2H2-TYPE DOMAIN-CONTAINING PROTEIN-RELATED"/>
    <property type="match status" value="1"/>
</dbReference>
<dbReference type="PROSITE" id="PS51915">
    <property type="entry name" value="ZAD"/>
    <property type="match status" value="1"/>
</dbReference>
<protein>
    <submittedName>
        <fullName evidence="16">Uncharacterized protein</fullName>
    </submittedName>
</protein>
<feature type="domain" description="C2H2-type" evidence="14">
    <location>
        <begin position="596"/>
        <end position="624"/>
    </location>
</feature>
<evidence type="ECO:0000256" key="9">
    <source>
        <dbReference type="ARBA" id="ARBA00023163"/>
    </source>
</evidence>
<evidence type="ECO:0000256" key="7">
    <source>
        <dbReference type="ARBA" id="ARBA00023015"/>
    </source>
</evidence>
<dbReference type="GO" id="GO:0005634">
    <property type="term" value="C:nucleus"/>
    <property type="evidence" value="ECO:0007669"/>
    <property type="project" value="UniProtKB-SubCell"/>
</dbReference>
<dbReference type="Pfam" id="PF07776">
    <property type="entry name" value="zf-AD"/>
    <property type="match status" value="1"/>
</dbReference>
<keyword evidence="9" id="KW-0804">Transcription</keyword>
<dbReference type="EMBL" id="JH668376">
    <property type="protein sequence ID" value="KAG6449626.1"/>
    <property type="molecule type" value="Genomic_DNA"/>
</dbReference>
<dbReference type="PROSITE" id="PS50157">
    <property type="entry name" value="ZINC_FINGER_C2H2_2"/>
    <property type="match status" value="5"/>
</dbReference>
<keyword evidence="8" id="KW-0238">DNA-binding</keyword>
<evidence type="ECO:0000313" key="16">
    <source>
        <dbReference type="EMBL" id="KAG6449626.1"/>
    </source>
</evidence>
<keyword evidence="6 12" id="KW-0862">Zinc</keyword>
<keyword evidence="7" id="KW-0805">Transcription regulation</keyword>
<dbReference type="GO" id="GO:0000978">
    <property type="term" value="F:RNA polymerase II cis-regulatory region sequence-specific DNA binding"/>
    <property type="evidence" value="ECO:0007669"/>
    <property type="project" value="TreeGrafter"/>
</dbReference>
<feature type="binding site" evidence="12">
    <location>
        <position position="48"/>
    </location>
    <ligand>
        <name>Zn(2+)</name>
        <dbReference type="ChEBI" id="CHEBI:29105"/>
    </ligand>
</feature>
<evidence type="ECO:0000256" key="11">
    <source>
        <dbReference type="PROSITE-ProRule" id="PRU00042"/>
    </source>
</evidence>
<dbReference type="FunFam" id="3.30.160.60:FF:002343">
    <property type="entry name" value="Zinc finger protein 33A"/>
    <property type="match status" value="1"/>
</dbReference>
<feature type="domain" description="C2H2-type" evidence="14">
    <location>
        <begin position="568"/>
        <end position="595"/>
    </location>
</feature>
<evidence type="ECO:0000256" key="10">
    <source>
        <dbReference type="ARBA" id="ARBA00023242"/>
    </source>
</evidence>
<feature type="binding site" evidence="12">
    <location>
        <position position="10"/>
    </location>
    <ligand>
        <name>Zn(2+)</name>
        <dbReference type="ChEBI" id="CHEBI:29105"/>
    </ligand>
</feature>
<feature type="domain" description="C2H2-type" evidence="14">
    <location>
        <begin position="299"/>
        <end position="322"/>
    </location>
</feature>
<feature type="domain" description="ZAD" evidence="15">
    <location>
        <begin position="5"/>
        <end position="75"/>
    </location>
</feature>
<dbReference type="AlphaFoldDB" id="A0A921Z169"/>
<keyword evidence="10" id="KW-0539">Nucleus</keyword>
<dbReference type="SUPFAM" id="SSF57667">
    <property type="entry name" value="beta-beta-alpha zinc fingers"/>
    <property type="match status" value="3"/>
</dbReference>
<dbReference type="PANTHER" id="PTHR24384">
    <property type="entry name" value="FINGER PUTATIVE TRANSCRIPTION FACTOR FAMILY-RELATED"/>
    <property type="match status" value="1"/>
</dbReference>
<evidence type="ECO:0000259" key="14">
    <source>
        <dbReference type="PROSITE" id="PS50157"/>
    </source>
</evidence>
<dbReference type="SUPFAM" id="SSF57716">
    <property type="entry name" value="Glucocorticoid receptor-like (DNA-binding domain)"/>
    <property type="match status" value="1"/>
</dbReference>
<keyword evidence="3 12" id="KW-0479">Metal-binding</keyword>
<dbReference type="FunFam" id="3.30.160.60:FF:000097">
    <property type="entry name" value="Zinc finger protein"/>
    <property type="match status" value="1"/>
</dbReference>
<accession>A0A921Z169</accession>
<keyword evidence="5 11" id="KW-0863">Zinc-finger</keyword>
<reference evidence="16" key="1">
    <citation type="journal article" date="2016" name="Insect Biochem. Mol. Biol.">
        <title>Multifaceted biological insights from a draft genome sequence of the tobacco hornworm moth, Manduca sexta.</title>
        <authorList>
            <person name="Kanost M.R."/>
            <person name="Arrese E.L."/>
            <person name="Cao X."/>
            <person name="Chen Y.R."/>
            <person name="Chellapilla S."/>
            <person name="Goldsmith M.R."/>
            <person name="Grosse-Wilde E."/>
            <person name="Heckel D.G."/>
            <person name="Herndon N."/>
            <person name="Jiang H."/>
            <person name="Papanicolaou A."/>
            <person name="Qu J."/>
            <person name="Soulages J.L."/>
            <person name="Vogel H."/>
            <person name="Walters J."/>
            <person name="Waterhouse R.M."/>
            <person name="Ahn S.J."/>
            <person name="Almeida F.C."/>
            <person name="An C."/>
            <person name="Aqrawi P."/>
            <person name="Bretschneider A."/>
            <person name="Bryant W.B."/>
            <person name="Bucks S."/>
            <person name="Chao H."/>
            <person name="Chevignon G."/>
            <person name="Christen J.M."/>
            <person name="Clarke D.F."/>
            <person name="Dittmer N.T."/>
            <person name="Ferguson L.C.F."/>
            <person name="Garavelou S."/>
            <person name="Gordon K.H.J."/>
            <person name="Gunaratna R.T."/>
            <person name="Han Y."/>
            <person name="Hauser F."/>
            <person name="He Y."/>
            <person name="Heidel-Fischer H."/>
            <person name="Hirsh A."/>
            <person name="Hu Y."/>
            <person name="Jiang H."/>
            <person name="Kalra D."/>
            <person name="Klinner C."/>
            <person name="Konig C."/>
            <person name="Kovar C."/>
            <person name="Kroll A.R."/>
            <person name="Kuwar S.S."/>
            <person name="Lee S.L."/>
            <person name="Lehman R."/>
            <person name="Li K."/>
            <person name="Li Z."/>
            <person name="Liang H."/>
            <person name="Lovelace S."/>
            <person name="Lu Z."/>
            <person name="Mansfield J.H."/>
            <person name="McCulloch K.J."/>
            <person name="Mathew T."/>
            <person name="Morton B."/>
            <person name="Muzny D.M."/>
            <person name="Neunemann D."/>
            <person name="Ongeri F."/>
            <person name="Pauchet Y."/>
            <person name="Pu L.L."/>
            <person name="Pyrousis I."/>
            <person name="Rao X.J."/>
            <person name="Redding A."/>
            <person name="Roesel C."/>
            <person name="Sanchez-Gracia A."/>
            <person name="Schaack S."/>
            <person name="Shukla A."/>
            <person name="Tetreau G."/>
            <person name="Wang Y."/>
            <person name="Xiong G.H."/>
            <person name="Traut W."/>
            <person name="Walsh T.K."/>
            <person name="Worley K.C."/>
            <person name="Wu D."/>
            <person name="Wu W."/>
            <person name="Wu Y.Q."/>
            <person name="Zhang X."/>
            <person name="Zou Z."/>
            <person name="Zucker H."/>
            <person name="Briscoe A.D."/>
            <person name="Burmester T."/>
            <person name="Clem R.J."/>
            <person name="Feyereisen R."/>
            <person name="Grimmelikhuijzen C.J.P."/>
            <person name="Hamodrakas S.J."/>
            <person name="Hansson B.S."/>
            <person name="Huguet E."/>
            <person name="Jermiin L.S."/>
            <person name="Lan Q."/>
            <person name="Lehman H.K."/>
            <person name="Lorenzen M."/>
            <person name="Merzendorfer H."/>
            <person name="Michalopoulos I."/>
            <person name="Morton D.B."/>
            <person name="Muthukrishnan S."/>
            <person name="Oakeshott J.G."/>
            <person name="Palmer W."/>
            <person name="Park Y."/>
            <person name="Passarelli A.L."/>
            <person name="Rozas J."/>
            <person name="Schwartz L.M."/>
            <person name="Smith W."/>
            <person name="Southgate A."/>
            <person name="Vilcinskas A."/>
            <person name="Vogt R."/>
            <person name="Wang P."/>
            <person name="Werren J."/>
            <person name="Yu X.Q."/>
            <person name="Zhou J.J."/>
            <person name="Brown S.J."/>
            <person name="Scherer S.E."/>
            <person name="Richards S."/>
            <person name="Blissard G.W."/>
        </authorList>
    </citation>
    <scope>NUCLEOTIDE SEQUENCE</scope>
</reference>
<dbReference type="InterPro" id="IPR036236">
    <property type="entry name" value="Znf_C2H2_sf"/>
</dbReference>
<dbReference type="GO" id="GO:0000981">
    <property type="term" value="F:DNA-binding transcription factor activity, RNA polymerase II-specific"/>
    <property type="evidence" value="ECO:0007669"/>
    <property type="project" value="TreeGrafter"/>
</dbReference>
<comment type="subcellular location">
    <subcellularLocation>
        <location evidence="2">Nucleus</location>
    </subcellularLocation>
</comment>
<dbReference type="InterPro" id="IPR013087">
    <property type="entry name" value="Znf_C2H2_type"/>
</dbReference>
<feature type="domain" description="C2H2-type" evidence="14">
    <location>
        <begin position="408"/>
        <end position="436"/>
    </location>
</feature>
<feature type="region of interest" description="Disordered" evidence="13">
    <location>
        <begin position="233"/>
        <end position="254"/>
    </location>
</feature>
<sequence length="657" mass="77181">MSDLKICRICLRTGGKMYKYDKYQLKNYYEQVMSMKLSEKDSLPRRFCYECATLLHKFHKFKEKCFTGQKMLNEILWKGAITYESLKTIDRQSHSLTSLDVITISKRVKTHIYKHKQKPRVKIQQIELPPIENVEIDLQSECSFRDDYDDKETVETKVANIENVFTDDVKVPDDKMSSDDETLLINLGKKDDDKKVIETKIDYDGMSSDDEKALIDLRKENVDKKSNNNILLNKKKVKKKEKKKKNRESEENTNKFRLESRKGKFLDSNNWLKIYLNEEEAEREFKARGEDRKYLKAPYKCTDCFKGFSQQDMLDRHIKLRHVETLGPIECRFCRMRFKWKCYLTRHMPRHYTIYKCLRCNLVCRMETSAVFHEDYHNGVIRKCKHCGEEFKHLSTYYTHLRTHRSAHVCRACGVSFVSAAGLHLHRLVKHVGAAEQTQDGAKTDAPSDTYCERCNIKFETRHAYEEHLFHSAMHSKGVEDLAEDTPAPACPKVRKKGMRTPRKPTTCSYCGKIFPTQSACMKHHHAEHPRTPFFPNEERHICEICGMSLAAVSVAHHLNTHTRERLFTCNTCGVQFNSKSSMNRHQLTHTGEKPFACSLCDKRFTQSNSVKLHYRTFHLKQPYPKRNRRKKTDEVTLAEDFRTEGESESLTLDRWR</sequence>
<comment type="caution">
    <text evidence="16">The sequence shown here is derived from an EMBL/GenBank/DDBJ whole genome shotgun (WGS) entry which is preliminary data.</text>
</comment>
<dbReference type="SMART" id="SM00355">
    <property type="entry name" value="ZnF_C2H2"/>
    <property type="match status" value="10"/>
</dbReference>
<dbReference type="Gene3D" id="3.30.160.60">
    <property type="entry name" value="Classic Zinc Finger"/>
    <property type="match status" value="4"/>
</dbReference>